<dbReference type="PANTHER" id="PTHR15924">
    <property type="entry name" value="CLE"/>
    <property type="match status" value="1"/>
</dbReference>
<dbReference type="AlphaFoldDB" id="A0A1S4ES89"/>
<protein>
    <submittedName>
        <fullName evidence="2">RNA transcription, translation and transport factor protein isoform X1</fullName>
    </submittedName>
    <submittedName>
        <fullName evidence="3">RNA transcription, translation and transport factor protein isoform X2</fullName>
    </submittedName>
</protein>
<gene>
    <name evidence="2 3" type="primary">LOC103524269</name>
</gene>
<accession>A0A1S4ES89</accession>
<organism evidence="1 3">
    <name type="scientific">Diaphorina citri</name>
    <name type="common">Asian citrus psyllid</name>
    <dbReference type="NCBI Taxonomy" id="121845"/>
    <lineage>
        <taxon>Eukaryota</taxon>
        <taxon>Metazoa</taxon>
        <taxon>Ecdysozoa</taxon>
        <taxon>Arthropoda</taxon>
        <taxon>Hexapoda</taxon>
        <taxon>Insecta</taxon>
        <taxon>Pterygota</taxon>
        <taxon>Neoptera</taxon>
        <taxon>Paraneoptera</taxon>
        <taxon>Hemiptera</taxon>
        <taxon>Sternorrhyncha</taxon>
        <taxon>Psylloidea</taxon>
        <taxon>Psyllidae</taxon>
        <taxon>Diaphorininae</taxon>
        <taxon>Diaphorina</taxon>
    </lineage>
</organism>
<dbReference type="RefSeq" id="XP_008487502.1">
    <property type="nucleotide sequence ID" value="XM_008489280.3"/>
</dbReference>
<dbReference type="KEGG" id="dci:103524269"/>
<sequence length="253" mass="28747">MSHSNIIRKLKTLGYASPESFNPIREKEFRNMVVWLEDQKIRIYKIEDRAELRKLESPHWMNSFHQYCTDVGLPITLLSTPLEQIEWLLGHASRLEYADNVDQYKSQTAEFVSSNQSSAPKVVSTNPLDNLNFDSPEFKKGVNSLAEKLKIRPHPNHLTTLEACCKLISARLNEDALAHPEFVIPKGKPFPFLEIDNGFTLPDPVLNKAAKILNLLYIHDLRDLQTKINEAIVAVQTVTANPKTDTKLGKVGF</sequence>
<proteinExistence type="predicted"/>
<reference evidence="2 3" key="1">
    <citation type="submission" date="2025-04" db="UniProtKB">
        <authorList>
            <consortium name="RefSeq"/>
        </authorList>
    </citation>
    <scope>IDENTIFICATION</scope>
</reference>
<dbReference type="PaxDb" id="121845-A0A1S4ES89"/>
<dbReference type="Pfam" id="PF10036">
    <property type="entry name" value="RLL"/>
    <property type="match status" value="1"/>
</dbReference>
<name>A0A1S4ES89_DIACI</name>
<dbReference type="OMA" id="QTKIHEA"/>
<evidence type="ECO:0000313" key="3">
    <source>
        <dbReference type="RefSeq" id="XP_026689178.1"/>
    </source>
</evidence>
<dbReference type="Proteomes" id="UP000079169">
    <property type="component" value="Unplaced"/>
</dbReference>
<dbReference type="RefSeq" id="XP_026689178.1">
    <property type="nucleotide sequence ID" value="XM_026833377.1"/>
</dbReference>
<dbReference type="STRING" id="121845.A0A1S4ES89"/>
<keyword evidence="1" id="KW-1185">Reference proteome</keyword>
<dbReference type="InterPro" id="IPR019265">
    <property type="entry name" value="RTRAF"/>
</dbReference>
<dbReference type="OrthoDB" id="514167at2759"/>
<evidence type="ECO:0000313" key="2">
    <source>
        <dbReference type="RefSeq" id="XP_008487502.1"/>
    </source>
</evidence>
<evidence type="ECO:0000313" key="1">
    <source>
        <dbReference type="Proteomes" id="UP000079169"/>
    </source>
</evidence>
<dbReference type="GeneID" id="103524269"/>